<dbReference type="AlphaFoldDB" id="A0A852ZFE8"/>
<evidence type="ECO:0008006" key="3">
    <source>
        <dbReference type="Google" id="ProtNLM"/>
    </source>
</evidence>
<sequence length="159" mass="16863">MASVRDLGHRRFVAPSRGQEILAGLVGDPDSCICIRERPADLRERVRPGWRKRGFRGIVTAAATVAVSTAVLAPAPQAQASTNPNATYQGKVLTTLTVRKGPTTAAIAVGTLQAGKTITLLCKVNGEVVHGKPLWYKQATGKWVTAYYVVLQGAAPPSC</sequence>
<organism evidence="1 2">
    <name type="scientific">Actinopolymorpha rutila</name>
    <dbReference type="NCBI Taxonomy" id="446787"/>
    <lineage>
        <taxon>Bacteria</taxon>
        <taxon>Bacillati</taxon>
        <taxon>Actinomycetota</taxon>
        <taxon>Actinomycetes</taxon>
        <taxon>Propionibacteriales</taxon>
        <taxon>Actinopolymorphaceae</taxon>
        <taxon>Actinopolymorpha</taxon>
    </lineage>
</organism>
<evidence type="ECO:0000313" key="2">
    <source>
        <dbReference type="Proteomes" id="UP000579605"/>
    </source>
</evidence>
<accession>A0A852ZFE8</accession>
<dbReference type="EMBL" id="JACBZH010000001">
    <property type="protein sequence ID" value="NYH87700.1"/>
    <property type="molecule type" value="Genomic_DNA"/>
</dbReference>
<evidence type="ECO:0000313" key="1">
    <source>
        <dbReference type="EMBL" id="NYH87700.1"/>
    </source>
</evidence>
<dbReference type="RefSeq" id="WP_179785721.1">
    <property type="nucleotide sequence ID" value="NZ_BAAARR010000034.1"/>
</dbReference>
<name>A0A852ZFE8_9ACTN</name>
<comment type="caution">
    <text evidence="1">The sequence shown here is derived from an EMBL/GenBank/DDBJ whole genome shotgun (WGS) entry which is preliminary data.</text>
</comment>
<gene>
    <name evidence="1" type="ORF">F4554_000338</name>
</gene>
<proteinExistence type="predicted"/>
<reference evidence="1 2" key="1">
    <citation type="submission" date="2020-07" db="EMBL/GenBank/DDBJ databases">
        <title>Sequencing the genomes of 1000 actinobacteria strains.</title>
        <authorList>
            <person name="Klenk H.-P."/>
        </authorList>
    </citation>
    <scope>NUCLEOTIDE SEQUENCE [LARGE SCALE GENOMIC DNA]</scope>
    <source>
        <strain evidence="1 2">DSM 18448</strain>
    </source>
</reference>
<dbReference type="Gene3D" id="2.30.30.40">
    <property type="entry name" value="SH3 Domains"/>
    <property type="match status" value="1"/>
</dbReference>
<dbReference type="Proteomes" id="UP000579605">
    <property type="component" value="Unassembled WGS sequence"/>
</dbReference>
<keyword evidence="2" id="KW-1185">Reference proteome</keyword>
<protein>
    <recommendedName>
        <fullName evidence="3">SH3 domain-containing protein</fullName>
    </recommendedName>
</protein>